<dbReference type="InterPro" id="IPR013078">
    <property type="entry name" value="His_Pase_superF_clade-1"/>
</dbReference>
<dbReference type="SUPFAM" id="SSF53254">
    <property type="entry name" value="Phosphoglycerate mutase-like"/>
    <property type="match status" value="1"/>
</dbReference>
<gene>
    <name evidence="1" type="ORF">COV91_03895</name>
</gene>
<comment type="caution">
    <text evidence="1">The sequence shown here is derived from an EMBL/GenBank/DDBJ whole genome shotgun (WGS) entry which is preliminary data.</text>
</comment>
<accession>A0A2H0KB81</accession>
<evidence type="ECO:0000313" key="1">
    <source>
        <dbReference type="EMBL" id="PIQ68485.1"/>
    </source>
</evidence>
<dbReference type="AlphaFoldDB" id="A0A2H0KB81"/>
<dbReference type="Pfam" id="PF00300">
    <property type="entry name" value="His_Phos_1"/>
    <property type="match status" value="1"/>
</dbReference>
<organism evidence="1 2">
    <name type="scientific">Candidatus Taylorbacteria bacterium CG11_big_fil_rev_8_21_14_0_20_46_11</name>
    <dbReference type="NCBI Taxonomy" id="1975025"/>
    <lineage>
        <taxon>Bacteria</taxon>
        <taxon>Candidatus Tayloriibacteriota</taxon>
    </lineage>
</organism>
<dbReference type="EMBL" id="PCVG01000048">
    <property type="protein sequence ID" value="PIQ68485.1"/>
    <property type="molecule type" value="Genomic_DNA"/>
</dbReference>
<protein>
    <recommendedName>
        <fullName evidence="3">Phosphoglycerate mutase</fullName>
    </recommendedName>
</protein>
<dbReference type="Gene3D" id="3.40.50.1240">
    <property type="entry name" value="Phosphoglycerate mutase-like"/>
    <property type="match status" value="1"/>
</dbReference>
<sequence>MVFRDFCLNSRGNELRLQNPTKGNPLHTTYIVHLFRHMKTHSKAADGRDEDRQPNELGASQMEQLAGVLSEEGTKFDLVLYSPVARARLLAERIADGAELVPMAELYDPNPEGTDKNEVLEATLLLKGTDVFGYDLAGWFGSELVVMAMSRRAEKVKDEITRRASTLCAEKKRIVHIGVVGHYAYLNMLAERLAPSQVGLSFRQTALKECDRFVIPFFEVDNASDKQHIPLGQKFELPN</sequence>
<dbReference type="InterPro" id="IPR029033">
    <property type="entry name" value="His_PPase_superfam"/>
</dbReference>
<evidence type="ECO:0000313" key="2">
    <source>
        <dbReference type="Proteomes" id="UP000229342"/>
    </source>
</evidence>
<reference evidence="1 2" key="1">
    <citation type="submission" date="2017-09" db="EMBL/GenBank/DDBJ databases">
        <title>Depth-based differentiation of microbial function through sediment-hosted aquifers and enrichment of novel symbionts in the deep terrestrial subsurface.</title>
        <authorList>
            <person name="Probst A.J."/>
            <person name="Ladd B."/>
            <person name="Jarett J.K."/>
            <person name="Geller-Mcgrath D.E."/>
            <person name="Sieber C.M."/>
            <person name="Emerson J.B."/>
            <person name="Anantharaman K."/>
            <person name="Thomas B.C."/>
            <person name="Malmstrom R."/>
            <person name="Stieglmeier M."/>
            <person name="Klingl A."/>
            <person name="Woyke T."/>
            <person name="Ryan C.M."/>
            <person name="Banfield J.F."/>
        </authorList>
    </citation>
    <scope>NUCLEOTIDE SEQUENCE [LARGE SCALE GENOMIC DNA]</scope>
    <source>
        <strain evidence="1">CG11_big_fil_rev_8_21_14_0_20_46_11</strain>
    </source>
</reference>
<name>A0A2H0KB81_9BACT</name>
<proteinExistence type="predicted"/>
<evidence type="ECO:0008006" key="3">
    <source>
        <dbReference type="Google" id="ProtNLM"/>
    </source>
</evidence>
<dbReference type="Proteomes" id="UP000229342">
    <property type="component" value="Unassembled WGS sequence"/>
</dbReference>